<gene>
    <name evidence="1" type="ORF">H2508_13820</name>
</gene>
<organism evidence="1 2">
    <name type="scientific">Sediminihaliea albiluteola</name>
    <dbReference type="NCBI Taxonomy" id="2758564"/>
    <lineage>
        <taxon>Bacteria</taxon>
        <taxon>Pseudomonadati</taxon>
        <taxon>Pseudomonadota</taxon>
        <taxon>Gammaproteobacteria</taxon>
        <taxon>Cellvibrionales</taxon>
        <taxon>Halieaceae</taxon>
        <taxon>Sediminihaliea</taxon>
    </lineage>
</organism>
<evidence type="ECO:0000313" key="1">
    <source>
        <dbReference type="EMBL" id="MBA6414188.1"/>
    </source>
</evidence>
<dbReference type="Pfam" id="PF14375">
    <property type="entry name" value="Cys_rich_CWC"/>
    <property type="match status" value="1"/>
</dbReference>
<comment type="caution">
    <text evidence="1">The sequence shown here is derived from an EMBL/GenBank/DDBJ whole genome shotgun (WGS) entry which is preliminary data.</text>
</comment>
<keyword evidence="2" id="KW-1185">Reference proteome</keyword>
<dbReference type="EMBL" id="JACFXU010000018">
    <property type="protein sequence ID" value="MBA6414188.1"/>
    <property type="molecule type" value="Genomic_DNA"/>
</dbReference>
<dbReference type="Proteomes" id="UP000539350">
    <property type="component" value="Unassembled WGS sequence"/>
</dbReference>
<dbReference type="InterPro" id="IPR032720">
    <property type="entry name" value="Cys_rich_CWC"/>
</dbReference>
<protein>
    <submittedName>
        <fullName evidence="1">Cysteine-rich CWC family protein</fullName>
    </submittedName>
</protein>
<accession>A0A7W2TY96</accession>
<sequence>MLMVESNTSSKHEAVRCPRCDDKFFCIPGAISICHCFDIALSREQREYIAERWQGCLCGHCLTTLAGAQRLKN</sequence>
<reference evidence="1 2" key="1">
    <citation type="submission" date="2020-07" db="EMBL/GenBank/DDBJ databases">
        <title>Halieaceae bacterium, F7430, whole genome shotgun sequencing project.</title>
        <authorList>
            <person name="Jiang S."/>
            <person name="Liu Z.W."/>
            <person name="Du Z.J."/>
        </authorList>
    </citation>
    <scope>NUCLEOTIDE SEQUENCE [LARGE SCALE GENOMIC DNA]</scope>
    <source>
        <strain evidence="1 2">F7430</strain>
    </source>
</reference>
<evidence type="ECO:0000313" key="2">
    <source>
        <dbReference type="Proteomes" id="UP000539350"/>
    </source>
</evidence>
<proteinExistence type="predicted"/>
<dbReference type="AlphaFoldDB" id="A0A7W2TY96"/>
<name>A0A7W2TY96_9GAMM</name>